<evidence type="ECO:0000313" key="3">
    <source>
        <dbReference type="EMBL" id="MFB9259448.1"/>
    </source>
</evidence>
<dbReference type="EMBL" id="JBHMDY010000004">
    <property type="protein sequence ID" value="MFB9259448.1"/>
    <property type="molecule type" value="Genomic_DNA"/>
</dbReference>
<evidence type="ECO:0000256" key="1">
    <source>
        <dbReference type="SAM" id="MobiDB-lite"/>
    </source>
</evidence>
<dbReference type="RefSeq" id="WP_182631726.1">
    <property type="nucleotide sequence ID" value="NZ_JAALDM010000079.1"/>
</dbReference>
<keyword evidence="2" id="KW-0472">Membrane</keyword>
<keyword evidence="2" id="KW-1133">Transmembrane helix</keyword>
<organism evidence="3 4">
    <name type="scientific">Dietzia aerolata</name>
    <dbReference type="NCBI Taxonomy" id="595984"/>
    <lineage>
        <taxon>Bacteria</taxon>
        <taxon>Bacillati</taxon>
        <taxon>Actinomycetota</taxon>
        <taxon>Actinomycetes</taxon>
        <taxon>Mycobacteriales</taxon>
        <taxon>Dietziaceae</taxon>
        <taxon>Dietzia</taxon>
    </lineage>
</organism>
<dbReference type="Proteomes" id="UP001589700">
    <property type="component" value="Unassembled WGS sequence"/>
</dbReference>
<feature type="compositionally biased region" description="Basic and acidic residues" evidence="1">
    <location>
        <begin position="1"/>
        <end position="13"/>
    </location>
</feature>
<proteinExistence type="predicted"/>
<feature type="compositionally biased region" description="Acidic residues" evidence="1">
    <location>
        <begin position="294"/>
        <end position="306"/>
    </location>
</feature>
<feature type="transmembrane region" description="Helical" evidence="2">
    <location>
        <begin position="174"/>
        <end position="198"/>
    </location>
</feature>
<feature type="compositionally biased region" description="Low complexity" evidence="1">
    <location>
        <begin position="64"/>
        <end position="79"/>
    </location>
</feature>
<evidence type="ECO:0000313" key="4">
    <source>
        <dbReference type="Proteomes" id="UP001589700"/>
    </source>
</evidence>
<feature type="transmembrane region" description="Helical" evidence="2">
    <location>
        <begin position="255"/>
        <end position="273"/>
    </location>
</feature>
<name>A0ABV5JP13_9ACTN</name>
<evidence type="ECO:0000256" key="2">
    <source>
        <dbReference type="SAM" id="Phobius"/>
    </source>
</evidence>
<protein>
    <submittedName>
        <fullName evidence="3">Uncharacterized protein</fullName>
    </submittedName>
</protein>
<keyword evidence="2" id="KW-0812">Transmembrane</keyword>
<keyword evidence="4" id="KW-1185">Reference proteome</keyword>
<accession>A0ABV5JP13</accession>
<feature type="compositionally biased region" description="Basic and acidic residues" evidence="1">
    <location>
        <begin position="283"/>
        <end position="293"/>
    </location>
</feature>
<feature type="region of interest" description="Disordered" evidence="1">
    <location>
        <begin position="283"/>
        <end position="306"/>
    </location>
</feature>
<comment type="caution">
    <text evidence="3">The sequence shown here is derived from an EMBL/GenBank/DDBJ whole genome shotgun (WGS) entry which is preliminary data.</text>
</comment>
<sequence length="306" mass="33418">MTENHDTPVDREGAAVGPTSPEVWSLEHPRHGTLEVAVGDAASLRTVDPGFPEEKKKDDDNDADSATADSDPATALTSSPGFVLLRDGGLVARARKVGNHKVSITADPPKPDKFTSNPAAVSGPRVLMRSNVLDTKVRQVTFREGWEVVHFDPPPGSEAEARLADIADSPWKRVLYPIAGGVGKSGWAIAMIVLIPILGRLINPVIDWISERMPDVDIPWPDISLPSIPWPDITLPSINLPEVDLPGWVEFLLEYSKVWIPLLIGVALAMVAVRHSRKSRRIKQEWEAQRAADEAGEDEAESDDEH</sequence>
<feature type="region of interest" description="Disordered" evidence="1">
    <location>
        <begin position="1"/>
        <end position="80"/>
    </location>
</feature>
<gene>
    <name evidence="3" type="ORF">ACFFVD_06490</name>
</gene>
<reference evidence="3 4" key="1">
    <citation type="submission" date="2024-09" db="EMBL/GenBank/DDBJ databases">
        <authorList>
            <person name="Sun Q."/>
            <person name="Mori K."/>
        </authorList>
    </citation>
    <scope>NUCLEOTIDE SEQUENCE [LARGE SCALE GENOMIC DNA]</scope>
    <source>
        <strain evidence="3 4">CCM 7659</strain>
    </source>
</reference>